<reference evidence="1 2" key="1">
    <citation type="submission" date="2020-11" db="EMBL/GenBank/DDBJ databases">
        <authorList>
            <person name="Wallbank WR R."/>
            <person name="Pardo Diaz C."/>
            <person name="Kozak K."/>
            <person name="Martin S."/>
            <person name="Jiggins C."/>
            <person name="Moest M."/>
            <person name="Warren A I."/>
            <person name="Generalovic N T."/>
            <person name="Byers J.R.P. K."/>
            <person name="Montejo-Kovacevich G."/>
            <person name="Yen C E."/>
        </authorList>
    </citation>
    <scope>NUCLEOTIDE SEQUENCE [LARGE SCALE GENOMIC DNA]</scope>
</reference>
<dbReference type="Proteomes" id="UP000594454">
    <property type="component" value="Chromosome 4"/>
</dbReference>
<evidence type="ECO:0000313" key="1">
    <source>
        <dbReference type="EMBL" id="CAD7088108.1"/>
    </source>
</evidence>
<protein>
    <submittedName>
        <fullName evidence="1">Uncharacterized protein</fullName>
    </submittedName>
</protein>
<accession>A0A7R8UW30</accession>
<organism evidence="1 2">
    <name type="scientific">Hermetia illucens</name>
    <name type="common">Black soldier fly</name>
    <dbReference type="NCBI Taxonomy" id="343691"/>
    <lineage>
        <taxon>Eukaryota</taxon>
        <taxon>Metazoa</taxon>
        <taxon>Ecdysozoa</taxon>
        <taxon>Arthropoda</taxon>
        <taxon>Hexapoda</taxon>
        <taxon>Insecta</taxon>
        <taxon>Pterygota</taxon>
        <taxon>Neoptera</taxon>
        <taxon>Endopterygota</taxon>
        <taxon>Diptera</taxon>
        <taxon>Brachycera</taxon>
        <taxon>Stratiomyomorpha</taxon>
        <taxon>Stratiomyidae</taxon>
        <taxon>Hermetiinae</taxon>
        <taxon>Hermetia</taxon>
    </lineage>
</organism>
<gene>
    <name evidence="1" type="ORF">HERILL_LOCUS10762</name>
</gene>
<dbReference type="AlphaFoldDB" id="A0A7R8UW30"/>
<dbReference type="InParanoid" id="A0A7R8UW30"/>
<proteinExistence type="predicted"/>
<evidence type="ECO:0000313" key="2">
    <source>
        <dbReference type="Proteomes" id="UP000594454"/>
    </source>
</evidence>
<dbReference type="EMBL" id="LR899012">
    <property type="protein sequence ID" value="CAD7088108.1"/>
    <property type="molecule type" value="Genomic_DNA"/>
</dbReference>
<sequence length="126" mass="13450">MAALAQVANIMEKPPAAGKYAMIMQRLVAADNKVSLLRSLWLARLLVSIQLILAASNISSLDDIATMANSIVQVNNLAINFIAQSTKSRPADTTKILVDMHSCDMLADEVAALRSGVHGVLHPTAK</sequence>
<keyword evidence="2" id="KW-1185">Reference proteome</keyword>
<name>A0A7R8UW30_HERIL</name>